<feature type="transmembrane region" description="Helical" evidence="1">
    <location>
        <begin position="96"/>
        <end position="115"/>
    </location>
</feature>
<dbReference type="InterPro" id="IPR000620">
    <property type="entry name" value="EamA_dom"/>
</dbReference>
<keyword evidence="4" id="KW-1185">Reference proteome</keyword>
<feature type="transmembrane region" description="Helical" evidence="1">
    <location>
        <begin position="235"/>
        <end position="254"/>
    </location>
</feature>
<evidence type="ECO:0000256" key="1">
    <source>
        <dbReference type="SAM" id="Phobius"/>
    </source>
</evidence>
<accession>A0A1I4ZRN9</accession>
<dbReference type="InterPro" id="IPR037185">
    <property type="entry name" value="EmrE-like"/>
</dbReference>
<sequence length="295" mass="31142">MNEHLKGLLITALGVLFVVPDSLFVRLIEADAPTISFWRGVTAGTVILLGVLALEGTRGFAKVARTGKPGLIYTVLIAATAPGFVLAVTWTSVANVVFILASMPVFAAVFSRIFLGEPISRRMIFTMMGVFAGLGIIAWGSGETKGASWQGDLVALGVSASFAAAMTAARQLRATSMIPAIPLAFLGASLVMWPIATPGPVFASQWPLILAHGAFISVSTCLLTLGPRYISSAEVALLILLESVLAPLLVWWVVGEDPGPWAIIGGVVVIGVLFVSNLILLRSRKRARTPVQPRI</sequence>
<feature type="transmembrane region" description="Helical" evidence="1">
    <location>
        <begin position="70"/>
        <end position="90"/>
    </location>
</feature>
<dbReference type="PANTHER" id="PTHR22911:SF135">
    <property type="entry name" value="BLR4310 PROTEIN"/>
    <property type="match status" value="1"/>
</dbReference>
<dbReference type="AlphaFoldDB" id="A0A1I4ZRN9"/>
<evidence type="ECO:0000259" key="2">
    <source>
        <dbReference type="Pfam" id="PF00892"/>
    </source>
</evidence>
<evidence type="ECO:0000313" key="4">
    <source>
        <dbReference type="Proteomes" id="UP000198599"/>
    </source>
</evidence>
<dbReference type="STRING" id="1005928.SAMN04487859_10462"/>
<feature type="transmembrane region" description="Helical" evidence="1">
    <location>
        <begin position="122"/>
        <end position="141"/>
    </location>
</feature>
<keyword evidence="1" id="KW-1133">Transmembrane helix</keyword>
<feature type="domain" description="EamA" evidence="2">
    <location>
        <begin position="150"/>
        <end position="276"/>
    </location>
</feature>
<gene>
    <name evidence="3" type="ORF">SAMN04487859_10462</name>
</gene>
<feature type="transmembrane region" description="Helical" evidence="1">
    <location>
        <begin position="260"/>
        <end position="281"/>
    </location>
</feature>
<organism evidence="3 4">
    <name type="scientific">Roseovarius lutimaris</name>
    <dbReference type="NCBI Taxonomy" id="1005928"/>
    <lineage>
        <taxon>Bacteria</taxon>
        <taxon>Pseudomonadati</taxon>
        <taxon>Pseudomonadota</taxon>
        <taxon>Alphaproteobacteria</taxon>
        <taxon>Rhodobacterales</taxon>
        <taxon>Roseobacteraceae</taxon>
        <taxon>Roseovarius</taxon>
    </lineage>
</organism>
<keyword evidence="1" id="KW-0472">Membrane</keyword>
<feature type="domain" description="EamA" evidence="2">
    <location>
        <begin position="6"/>
        <end position="138"/>
    </location>
</feature>
<keyword evidence="1" id="KW-0812">Transmembrane</keyword>
<dbReference type="SUPFAM" id="SSF103481">
    <property type="entry name" value="Multidrug resistance efflux transporter EmrE"/>
    <property type="match status" value="2"/>
</dbReference>
<feature type="transmembrane region" description="Helical" evidence="1">
    <location>
        <begin position="40"/>
        <end position="58"/>
    </location>
</feature>
<reference evidence="4" key="1">
    <citation type="submission" date="2016-10" db="EMBL/GenBank/DDBJ databases">
        <authorList>
            <person name="Varghese N."/>
            <person name="Submissions S."/>
        </authorList>
    </citation>
    <scope>NUCLEOTIDE SEQUENCE [LARGE SCALE GENOMIC DNA]</scope>
    <source>
        <strain evidence="4">DSM 28463</strain>
    </source>
</reference>
<dbReference type="Proteomes" id="UP000198599">
    <property type="component" value="Unassembled WGS sequence"/>
</dbReference>
<name>A0A1I4ZRN9_9RHOB</name>
<proteinExistence type="predicted"/>
<feature type="transmembrane region" description="Helical" evidence="1">
    <location>
        <begin position="202"/>
        <end position="223"/>
    </location>
</feature>
<evidence type="ECO:0000313" key="3">
    <source>
        <dbReference type="EMBL" id="SFN52934.1"/>
    </source>
</evidence>
<dbReference type="Pfam" id="PF00892">
    <property type="entry name" value="EamA"/>
    <property type="match status" value="2"/>
</dbReference>
<dbReference type="OrthoDB" id="9810239at2"/>
<protein>
    <submittedName>
        <fullName evidence="3">EamA domain-containing membrane protein RarD</fullName>
    </submittedName>
</protein>
<feature type="transmembrane region" description="Helical" evidence="1">
    <location>
        <begin position="177"/>
        <end position="196"/>
    </location>
</feature>
<dbReference type="RefSeq" id="WP_092835234.1">
    <property type="nucleotide sequence ID" value="NZ_FOVP01000004.1"/>
</dbReference>
<feature type="transmembrane region" description="Helical" evidence="1">
    <location>
        <begin position="147"/>
        <end position="165"/>
    </location>
</feature>
<dbReference type="EMBL" id="FOVP01000004">
    <property type="protein sequence ID" value="SFN52934.1"/>
    <property type="molecule type" value="Genomic_DNA"/>
</dbReference>
<dbReference type="PANTHER" id="PTHR22911">
    <property type="entry name" value="ACYL-MALONYL CONDENSING ENZYME-RELATED"/>
    <property type="match status" value="1"/>
</dbReference>
<dbReference type="GO" id="GO:0016020">
    <property type="term" value="C:membrane"/>
    <property type="evidence" value="ECO:0007669"/>
    <property type="project" value="InterPro"/>
</dbReference>